<dbReference type="Gene3D" id="3.20.20.70">
    <property type="entry name" value="Aldolase class I"/>
    <property type="match status" value="1"/>
</dbReference>
<dbReference type="Pfam" id="PF04309">
    <property type="entry name" value="G3P_antiterm"/>
    <property type="match status" value="1"/>
</dbReference>
<dbReference type="EMBL" id="WSLF01000015">
    <property type="protein sequence ID" value="KAE9630222.1"/>
    <property type="molecule type" value="Genomic_DNA"/>
</dbReference>
<organism evidence="1 2">
    <name type="scientific">Defluviitalea raffinosedens</name>
    <dbReference type="NCBI Taxonomy" id="1450156"/>
    <lineage>
        <taxon>Bacteria</taxon>
        <taxon>Bacillati</taxon>
        <taxon>Bacillota</taxon>
        <taxon>Clostridia</taxon>
        <taxon>Lachnospirales</taxon>
        <taxon>Defluviitaleaceae</taxon>
        <taxon>Defluviitalea</taxon>
    </lineage>
</organism>
<dbReference type="InterPro" id="IPR006699">
    <property type="entry name" value="GlpP"/>
</dbReference>
<dbReference type="Proteomes" id="UP000483018">
    <property type="component" value="Unassembled WGS sequence"/>
</dbReference>
<keyword evidence="2" id="KW-1185">Reference proteome</keyword>
<dbReference type="PIRSF" id="PIRSF016897">
    <property type="entry name" value="GlpP"/>
    <property type="match status" value="1"/>
</dbReference>
<dbReference type="GO" id="GO:0006355">
    <property type="term" value="P:regulation of DNA-templated transcription"/>
    <property type="evidence" value="ECO:0007669"/>
    <property type="project" value="InterPro"/>
</dbReference>
<accession>A0A7C8LS26</accession>
<protein>
    <submittedName>
        <fullName evidence="1">Glycerol-3-phosphate responsive antiterminator</fullName>
    </submittedName>
</protein>
<comment type="caution">
    <text evidence="1">The sequence shown here is derived from an EMBL/GenBank/DDBJ whole genome shotgun (WGS) entry which is preliminary data.</text>
</comment>
<gene>
    <name evidence="1" type="ORF">GND95_12435</name>
</gene>
<dbReference type="PANTHER" id="PTHR35787">
    <property type="entry name" value="GLYCEROL UPTAKE OPERON ANTITERMINATOR REGULATORY PROTEIN"/>
    <property type="match status" value="1"/>
</dbReference>
<proteinExistence type="predicted"/>
<reference evidence="1 2" key="1">
    <citation type="submission" date="2019-12" db="EMBL/GenBank/DDBJ databases">
        <title>Defluviitalea raffinosedens, isolated from a biogas fermenter, genome sequencing and characterization.</title>
        <authorList>
            <person name="Rettenmaier R."/>
            <person name="Schneider M."/>
            <person name="Neuhaus K."/>
            <person name="Liebl W."/>
            <person name="Zverlov V."/>
        </authorList>
    </citation>
    <scope>NUCLEOTIDE SEQUENCE [LARGE SCALE GENOMIC DNA]</scope>
    <source>
        <strain evidence="1 2">249c-K6</strain>
    </source>
</reference>
<dbReference type="AlphaFoldDB" id="A0A7C8LS26"/>
<evidence type="ECO:0000313" key="2">
    <source>
        <dbReference type="Proteomes" id="UP000483018"/>
    </source>
</evidence>
<dbReference type="PANTHER" id="PTHR35787:SF1">
    <property type="entry name" value="GLYCEROL UPTAKE OPERON ANTITERMINATOR REGULATORY PROTEIN"/>
    <property type="match status" value="1"/>
</dbReference>
<dbReference type="OrthoDB" id="9799580at2"/>
<sequence length="192" mass="20996">MSNFEMLLADNPIVGAIRNDEDLDLICKSSIKIVFVLYGSILSIKKINETLKENDKIVFIHLDMLEGLKSDQKGIEFIKEVINPYGIISTKGMTLKYASNLGMLTIQRIFMLDTLSFDTGIKSVHTFSPDAVEVLPGIAAKAIETLGKEITQPIIAGGLIKSKKDAIAALNAGAKAISTSCSELWEFEEKSL</sequence>
<dbReference type="GO" id="GO:0006071">
    <property type="term" value="P:glycerol metabolic process"/>
    <property type="evidence" value="ECO:0007669"/>
    <property type="project" value="InterPro"/>
</dbReference>
<dbReference type="SUPFAM" id="SSF110391">
    <property type="entry name" value="GlpP-like"/>
    <property type="match status" value="1"/>
</dbReference>
<name>A0A7C8LS26_9FIRM</name>
<dbReference type="InterPro" id="IPR013785">
    <property type="entry name" value="Aldolase_TIM"/>
</dbReference>
<evidence type="ECO:0000313" key="1">
    <source>
        <dbReference type="EMBL" id="KAE9630222.1"/>
    </source>
</evidence>
<dbReference type="RefSeq" id="WP_158741480.1">
    <property type="nucleotide sequence ID" value="NZ_JAFBEP010000010.1"/>
</dbReference>